<dbReference type="PRINTS" id="PR00706">
    <property type="entry name" value="PYROGLUPTASE"/>
</dbReference>
<evidence type="ECO:0000256" key="5">
    <source>
        <dbReference type="ARBA" id="ARBA00022807"/>
    </source>
</evidence>
<organism evidence="7 8">
    <name type="scientific">Peredibacter starrii</name>
    <dbReference type="NCBI Taxonomy" id="28202"/>
    <lineage>
        <taxon>Bacteria</taxon>
        <taxon>Pseudomonadati</taxon>
        <taxon>Bdellovibrionota</taxon>
        <taxon>Bacteriovoracia</taxon>
        <taxon>Bacteriovoracales</taxon>
        <taxon>Bacteriovoracaceae</taxon>
        <taxon>Peredibacter</taxon>
    </lineage>
</organism>
<dbReference type="InterPro" id="IPR000816">
    <property type="entry name" value="Peptidase_C15"/>
</dbReference>
<dbReference type="GO" id="GO:0006508">
    <property type="term" value="P:proteolysis"/>
    <property type="evidence" value="ECO:0007669"/>
    <property type="project" value="UniProtKB-KW"/>
</dbReference>
<sequence>MRILISGFEAFGGRSTNPTATMVRNIELGRLHVPEGIDLNTILLPVTFERAFHVMEEKIQTFRPDVVLAFGLASSRHEIDLERVAINCLDAEIDDNNGHRPMDRPISEKGETAYFSTLPLRQFEIALKEKGFPVKISNSAGTFVCNYLFYKLMESQLVRYAGFIHVPLQETLSEEKLLEAVSVILSDCEKGLFI</sequence>
<dbReference type="KEGG" id="psti:SOO65_20460"/>
<keyword evidence="8" id="KW-1185">Reference proteome</keyword>
<feature type="active site" evidence="6">
    <location>
        <position position="145"/>
    </location>
</feature>
<keyword evidence="3" id="KW-0645">Protease</keyword>
<keyword evidence="5" id="KW-0788">Thiol protease</keyword>
<dbReference type="EMBL" id="CP139487">
    <property type="protein sequence ID" value="WPU65073.1"/>
    <property type="molecule type" value="Genomic_DNA"/>
</dbReference>
<keyword evidence="2" id="KW-0963">Cytoplasm</keyword>
<dbReference type="RefSeq" id="WP_321395079.1">
    <property type="nucleotide sequence ID" value="NZ_CP139487.1"/>
</dbReference>
<dbReference type="EC" id="3.4.19.3" evidence="6"/>
<comment type="similarity">
    <text evidence="1">Belongs to the peptidase C15 family.</text>
</comment>
<evidence type="ECO:0000256" key="4">
    <source>
        <dbReference type="ARBA" id="ARBA00022801"/>
    </source>
</evidence>
<evidence type="ECO:0000256" key="1">
    <source>
        <dbReference type="ARBA" id="ARBA00006641"/>
    </source>
</evidence>
<dbReference type="Gene3D" id="3.40.630.20">
    <property type="entry name" value="Peptidase C15, pyroglutamyl peptidase I-like"/>
    <property type="match status" value="1"/>
</dbReference>
<dbReference type="PANTHER" id="PTHR23402:SF1">
    <property type="entry name" value="PYROGLUTAMYL-PEPTIDASE I"/>
    <property type="match status" value="1"/>
</dbReference>
<evidence type="ECO:0000313" key="8">
    <source>
        <dbReference type="Proteomes" id="UP001324634"/>
    </source>
</evidence>
<comment type="catalytic activity">
    <reaction evidence="6">
        <text>Release of an N-terminal pyroglutamyl group from a polypeptide, the second amino acid generally not being Pro.</text>
        <dbReference type="EC" id="3.4.19.3"/>
    </reaction>
</comment>
<gene>
    <name evidence="7" type="ORF">SOO65_20460</name>
</gene>
<dbReference type="InterPro" id="IPR036440">
    <property type="entry name" value="Peptidase_C15-like_sf"/>
</dbReference>
<dbReference type="GO" id="GO:0005829">
    <property type="term" value="C:cytosol"/>
    <property type="evidence" value="ECO:0007669"/>
    <property type="project" value="InterPro"/>
</dbReference>
<evidence type="ECO:0000313" key="7">
    <source>
        <dbReference type="EMBL" id="WPU65073.1"/>
    </source>
</evidence>
<keyword evidence="4" id="KW-0378">Hydrolase</keyword>
<evidence type="ECO:0000256" key="6">
    <source>
        <dbReference type="PROSITE-ProRule" id="PRU10077"/>
    </source>
</evidence>
<dbReference type="PANTHER" id="PTHR23402">
    <property type="entry name" value="PROTEASE FAMILY C15 PYROGLUTAMYL-PEPTIDASE I-RELATED"/>
    <property type="match status" value="1"/>
</dbReference>
<dbReference type="InterPro" id="IPR016125">
    <property type="entry name" value="Peptidase_C15-like"/>
</dbReference>
<protein>
    <recommendedName>
        <fullName evidence="6">Pyroglutamyl-peptidase I</fullName>
        <ecNumber evidence="6">3.4.19.3</ecNumber>
    </recommendedName>
</protein>
<accession>A0AAX4HPN9</accession>
<proteinExistence type="inferred from homology"/>
<dbReference type="PIRSF" id="PIRSF015592">
    <property type="entry name" value="Prld-crbxl_pptds"/>
    <property type="match status" value="1"/>
</dbReference>
<reference evidence="7 8" key="1">
    <citation type="submission" date="2023-11" db="EMBL/GenBank/DDBJ databases">
        <title>Peredibacter starrii A3.12.</title>
        <authorList>
            <person name="Mitchell R.J."/>
        </authorList>
    </citation>
    <scope>NUCLEOTIDE SEQUENCE [LARGE SCALE GENOMIC DNA]</scope>
    <source>
        <strain evidence="7 8">A3.12</strain>
    </source>
</reference>
<dbReference type="SUPFAM" id="SSF53182">
    <property type="entry name" value="Pyrrolidone carboxyl peptidase (pyroglutamate aminopeptidase)"/>
    <property type="match status" value="1"/>
</dbReference>
<dbReference type="GO" id="GO:0016920">
    <property type="term" value="F:pyroglutamyl-peptidase activity"/>
    <property type="evidence" value="ECO:0007669"/>
    <property type="project" value="UniProtKB-EC"/>
</dbReference>
<evidence type="ECO:0000256" key="3">
    <source>
        <dbReference type="ARBA" id="ARBA00022670"/>
    </source>
</evidence>
<dbReference type="InterPro" id="IPR033694">
    <property type="entry name" value="PGPEP1_Cys_AS"/>
</dbReference>
<name>A0AAX4HPN9_9BACT</name>
<dbReference type="AlphaFoldDB" id="A0AAX4HPN9"/>
<dbReference type="CDD" id="cd00501">
    <property type="entry name" value="Peptidase_C15"/>
    <property type="match status" value="1"/>
</dbReference>
<dbReference type="Proteomes" id="UP001324634">
    <property type="component" value="Chromosome"/>
</dbReference>
<evidence type="ECO:0000256" key="2">
    <source>
        <dbReference type="ARBA" id="ARBA00022490"/>
    </source>
</evidence>
<dbReference type="Pfam" id="PF01470">
    <property type="entry name" value="Peptidase_C15"/>
    <property type="match status" value="1"/>
</dbReference>
<dbReference type="PROSITE" id="PS01334">
    <property type="entry name" value="PYRASE_CYS"/>
    <property type="match status" value="1"/>
</dbReference>